<protein>
    <recommendedName>
        <fullName evidence="7">Major facilitator superfamily (MFS) profile domain-containing protein</fullName>
    </recommendedName>
</protein>
<dbReference type="PROSITE" id="PS50850">
    <property type="entry name" value="MFS"/>
    <property type="match status" value="1"/>
</dbReference>
<gene>
    <name evidence="8" type="ORF">CcCBS67573_g02430</name>
</gene>
<dbReference type="GO" id="GO:0016020">
    <property type="term" value="C:membrane"/>
    <property type="evidence" value="ECO:0007669"/>
    <property type="project" value="UniProtKB-SubCell"/>
</dbReference>
<feature type="transmembrane region" description="Helical" evidence="6">
    <location>
        <begin position="276"/>
        <end position="298"/>
    </location>
</feature>
<evidence type="ECO:0000259" key="7">
    <source>
        <dbReference type="PROSITE" id="PS50850"/>
    </source>
</evidence>
<feature type="domain" description="Major facilitator superfamily (MFS) profile" evidence="7">
    <location>
        <begin position="1"/>
        <end position="466"/>
    </location>
</feature>
<organism evidence="8 9">
    <name type="scientific">Chytriomyces confervae</name>
    <dbReference type="NCBI Taxonomy" id="246404"/>
    <lineage>
        <taxon>Eukaryota</taxon>
        <taxon>Fungi</taxon>
        <taxon>Fungi incertae sedis</taxon>
        <taxon>Chytridiomycota</taxon>
        <taxon>Chytridiomycota incertae sedis</taxon>
        <taxon>Chytridiomycetes</taxon>
        <taxon>Chytridiales</taxon>
        <taxon>Chytriomycetaceae</taxon>
        <taxon>Chytriomyces</taxon>
    </lineage>
</organism>
<accession>A0A507FLH8</accession>
<evidence type="ECO:0000256" key="1">
    <source>
        <dbReference type="ARBA" id="ARBA00004141"/>
    </source>
</evidence>
<comment type="subcellular location">
    <subcellularLocation>
        <location evidence="1">Membrane</location>
        <topology evidence="1">Multi-pass membrane protein</topology>
    </subcellularLocation>
</comment>
<sequence length="483" mass="51411">MFRDKTSQTLLLLATVLPEAMIETMLAPLLPFIVRTLSSDLPANQIEGQIGGRAGLMTAVFYFPLLLMNLVWGTLSDSIGRKPFLLVGLFFCGLTTFILGINTTSFTIALLCRFTAGVFGGNSTIAKGGLGEIHLDEAGRSWAYSTYGSLYALSGIVGPVIGGILVSSPTSNTSKNAQKYPYLTTCLFGAGLSALVCVVAHLFFCEPKELLYAHAREDSVVEEEGEDDSEGSKTVAKSGRKVPVLELLGEICTVKGGRQMFANLCEPVTPALMFSIILYVFIAFCSMSWVTILPLLFATDPKYGGLGFSPFDSSFAMTFSAFSELFFQSILGQRTVLALGLNRTFCLGMAVTIPATVLVGLLGGSTSTATWYSVMFCMILFGFINAMAYLSVIVMISDSVAPASLGAAHGLAATCAAVVRTFSPPLSGYAWSFASTTVQAPVVAFLPAQVAAVAAIGVAVWGAAQRPKRVQYAVVHHESYELE</sequence>
<dbReference type="SUPFAM" id="SSF103473">
    <property type="entry name" value="MFS general substrate transporter"/>
    <property type="match status" value="1"/>
</dbReference>
<dbReference type="EMBL" id="QEAP01000051">
    <property type="protein sequence ID" value="TPX76288.1"/>
    <property type="molecule type" value="Genomic_DNA"/>
</dbReference>
<keyword evidence="3 6" id="KW-0812">Transmembrane</keyword>
<dbReference type="Gene3D" id="1.20.1250.20">
    <property type="entry name" value="MFS general substrate transporter like domains"/>
    <property type="match status" value="1"/>
</dbReference>
<dbReference type="PANTHER" id="PTHR23504">
    <property type="entry name" value="MAJOR FACILITATOR SUPERFAMILY DOMAIN-CONTAINING PROTEIN 10"/>
    <property type="match status" value="1"/>
</dbReference>
<dbReference type="Proteomes" id="UP000320333">
    <property type="component" value="Unassembled WGS sequence"/>
</dbReference>
<feature type="transmembrane region" description="Helical" evidence="6">
    <location>
        <begin position="442"/>
        <end position="464"/>
    </location>
</feature>
<feature type="transmembrane region" description="Helical" evidence="6">
    <location>
        <begin position="54"/>
        <end position="72"/>
    </location>
</feature>
<keyword evidence="5 6" id="KW-0472">Membrane</keyword>
<evidence type="ECO:0000256" key="3">
    <source>
        <dbReference type="ARBA" id="ARBA00022692"/>
    </source>
</evidence>
<feature type="transmembrane region" description="Helical" evidence="6">
    <location>
        <begin position="369"/>
        <end position="396"/>
    </location>
</feature>
<evidence type="ECO:0000256" key="4">
    <source>
        <dbReference type="ARBA" id="ARBA00022989"/>
    </source>
</evidence>
<comment type="caution">
    <text evidence="8">The sequence shown here is derived from an EMBL/GenBank/DDBJ whole genome shotgun (WGS) entry which is preliminary data.</text>
</comment>
<dbReference type="InterPro" id="IPR036259">
    <property type="entry name" value="MFS_trans_sf"/>
</dbReference>
<name>A0A507FLH8_9FUNG</name>
<evidence type="ECO:0000256" key="5">
    <source>
        <dbReference type="ARBA" id="ARBA00023136"/>
    </source>
</evidence>
<keyword evidence="2" id="KW-0813">Transport</keyword>
<dbReference type="InterPro" id="IPR011701">
    <property type="entry name" value="MFS"/>
</dbReference>
<feature type="transmembrane region" description="Helical" evidence="6">
    <location>
        <begin position="12"/>
        <end position="34"/>
    </location>
</feature>
<dbReference type="Pfam" id="PF07690">
    <property type="entry name" value="MFS_1"/>
    <property type="match status" value="1"/>
</dbReference>
<reference evidence="8 9" key="1">
    <citation type="journal article" date="2019" name="Sci. Rep.">
        <title>Comparative genomics of chytrid fungi reveal insights into the obligate biotrophic and pathogenic lifestyle of Synchytrium endobioticum.</title>
        <authorList>
            <person name="van de Vossenberg B.T.L.H."/>
            <person name="Warris S."/>
            <person name="Nguyen H.D.T."/>
            <person name="van Gent-Pelzer M.P.E."/>
            <person name="Joly D.L."/>
            <person name="van de Geest H.C."/>
            <person name="Bonants P.J.M."/>
            <person name="Smith D.S."/>
            <person name="Levesque C.A."/>
            <person name="van der Lee T.A.J."/>
        </authorList>
    </citation>
    <scope>NUCLEOTIDE SEQUENCE [LARGE SCALE GENOMIC DNA]</scope>
    <source>
        <strain evidence="8 9">CBS 675.73</strain>
    </source>
</reference>
<keyword evidence="4 6" id="KW-1133">Transmembrane helix</keyword>
<evidence type="ECO:0000256" key="6">
    <source>
        <dbReference type="SAM" id="Phobius"/>
    </source>
</evidence>
<dbReference type="GO" id="GO:0022857">
    <property type="term" value="F:transmembrane transporter activity"/>
    <property type="evidence" value="ECO:0007669"/>
    <property type="project" value="InterPro"/>
</dbReference>
<evidence type="ECO:0000256" key="2">
    <source>
        <dbReference type="ARBA" id="ARBA00022448"/>
    </source>
</evidence>
<feature type="transmembrane region" description="Helical" evidence="6">
    <location>
        <begin position="150"/>
        <end position="168"/>
    </location>
</feature>
<evidence type="ECO:0000313" key="9">
    <source>
        <dbReference type="Proteomes" id="UP000320333"/>
    </source>
</evidence>
<dbReference type="InterPro" id="IPR020846">
    <property type="entry name" value="MFS_dom"/>
</dbReference>
<dbReference type="PANTHER" id="PTHR23504:SF15">
    <property type="entry name" value="MAJOR FACILITATOR SUPERFAMILY (MFS) PROFILE DOMAIN-CONTAINING PROTEIN"/>
    <property type="match status" value="1"/>
</dbReference>
<feature type="transmembrane region" description="Helical" evidence="6">
    <location>
        <begin position="180"/>
        <end position="204"/>
    </location>
</feature>
<feature type="transmembrane region" description="Helical" evidence="6">
    <location>
        <begin position="344"/>
        <end position="363"/>
    </location>
</feature>
<evidence type="ECO:0000313" key="8">
    <source>
        <dbReference type="EMBL" id="TPX76288.1"/>
    </source>
</evidence>
<dbReference type="AlphaFoldDB" id="A0A507FLH8"/>
<feature type="transmembrane region" description="Helical" evidence="6">
    <location>
        <begin position="84"/>
        <end position="101"/>
    </location>
</feature>
<keyword evidence="9" id="KW-1185">Reference proteome</keyword>
<proteinExistence type="predicted"/>
<dbReference type="OrthoDB" id="419616at2759"/>
<feature type="transmembrane region" description="Helical" evidence="6">
    <location>
        <begin position="403"/>
        <end position="422"/>
    </location>
</feature>